<feature type="DNA-binding region" description="Fork-head" evidence="3">
    <location>
        <begin position="881"/>
        <end position="953"/>
    </location>
</feature>
<dbReference type="PROSITE" id="PS50006">
    <property type="entry name" value="FHA_DOMAIN"/>
    <property type="match status" value="1"/>
</dbReference>
<dbReference type="PRINTS" id="PR00929">
    <property type="entry name" value="ATHOOK"/>
</dbReference>
<evidence type="ECO:0000256" key="3">
    <source>
        <dbReference type="PROSITE-ProRule" id="PRU00089"/>
    </source>
</evidence>
<dbReference type="Gene3D" id="1.10.10.10">
    <property type="entry name" value="Winged helix-like DNA-binding domain superfamily/Winged helix DNA-binding domain"/>
    <property type="match status" value="1"/>
</dbReference>
<dbReference type="SUPFAM" id="SSF49879">
    <property type="entry name" value="SMAD/FHA domain"/>
    <property type="match status" value="1"/>
</dbReference>
<evidence type="ECO:0000259" key="5">
    <source>
        <dbReference type="PROSITE" id="PS50006"/>
    </source>
</evidence>
<dbReference type="Pfam" id="PF00250">
    <property type="entry name" value="Forkhead"/>
    <property type="match status" value="1"/>
</dbReference>
<protein>
    <submittedName>
        <fullName evidence="7">(Perigord truffle) hypothetical protein</fullName>
    </submittedName>
</protein>
<accession>D5GGF2</accession>
<reference evidence="7 8" key="1">
    <citation type="journal article" date="2010" name="Nature">
        <title>Perigord black truffle genome uncovers evolutionary origins and mechanisms of symbiosis.</title>
        <authorList>
            <person name="Martin F."/>
            <person name="Kohler A."/>
            <person name="Murat C."/>
            <person name="Balestrini R."/>
            <person name="Coutinho P.M."/>
            <person name="Jaillon O."/>
            <person name="Montanini B."/>
            <person name="Morin E."/>
            <person name="Noel B."/>
            <person name="Percudani R."/>
            <person name="Porcel B."/>
            <person name="Rubini A."/>
            <person name="Amicucci A."/>
            <person name="Amselem J."/>
            <person name="Anthouard V."/>
            <person name="Arcioni S."/>
            <person name="Artiguenave F."/>
            <person name="Aury J.M."/>
            <person name="Ballario P."/>
            <person name="Bolchi A."/>
            <person name="Brenna A."/>
            <person name="Brun A."/>
            <person name="Buee M."/>
            <person name="Cantarel B."/>
            <person name="Chevalier G."/>
            <person name="Couloux A."/>
            <person name="Da Silva C."/>
            <person name="Denoeud F."/>
            <person name="Duplessis S."/>
            <person name="Ghignone S."/>
            <person name="Hilselberger B."/>
            <person name="Iotti M."/>
            <person name="Marcais B."/>
            <person name="Mello A."/>
            <person name="Miranda M."/>
            <person name="Pacioni G."/>
            <person name="Quesneville H."/>
            <person name="Riccioni C."/>
            <person name="Ruotolo R."/>
            <person name="Splivallo R."/>
            <person name="Stocchi V."/>
            <person name="Tisserant E."/>
            <person name="Viscomi A.R."/>
            <person name="Zambonelli A."/>
            <person name="Zampieri E."/>
            <person name="Henrissat B."/>
            <person name="Lebrun M.H."/>
            <person name="Paolocci F."/>
            <person name="Bonfante P."/>
            <person name="Ottonello S."/>
            <person name="Wincker P."/>
        </authorList>
    </citation>
    <scope>NUCLEOTIDE SEQUENCE [LARGE SCALE GENOMIC DNA]</scope>
    <source>
        <strain evidence="7 8">Mel28</strain>
    </source>
</reference>
<comment type="subcellular location">
    <subcellularLocation>
        <location evidence="3">Nucleus</location>
    </subcellularLocation>
</comment>
<dbReference type="PANTHER" id="PTHR21712:SF29">
    <property type="entry name" value="PRE-RRNA-PROCESSING PROTEIN FHL1"/>
    <property type="match status" value="1"/>
</dbReference>
<feature type="compositionally biased region" description="Basic and acidic residues" evidence="4">
    <location>
        <begin position="561"/>
        <end position="570"/>
    </location>
</feature>
<dbReference type="Proteomes" id="UP000006911">
    <property type="component" value="Unassembled WGS sequence"/>
</dbReference>
<dbReference type="eggNOG" id="KOG2294">
    <property type="taxonomic scope" value="Eukaryota"/>
</dbReference>
<dbReference type="SUPFAM" id="SSF46785">
    <property type="entry name" value="Winged helix' DNA-binding domain"/>
    <property type="match status" value="1"/>
</dbReference>
<dbReference type="RefSeq" id="XP_002839404.1">
    <property type="nucleotide sequence ID" value="XM_002839358.1"/>
</dbReference>
<dbReference type="InterPro" id="IPR017956">
    <property type="entry name" value="AT_hook_DNA-bd_motif"/>
</dbReference>
<dbReference type="InterPro" id="IPR000253">
    <property type="entry name" value="FHA_dom"/>
</dbReference>
<dbReference type="EMBL" id="FN430264">
    <property type="protein sequence ID" value="CAZ83595.1"/>
    <property type="molecule type" value="Genomic_DNA"/>
</dbReference>
<dbReference type="GO" id="GO:0003700">
    <property type="term" value="F:DNA-binding transcription factor activity"/>
    <property type="evidence" value="ECO:0007669"/>
    <property type="project" value="InterPro"/>
</dbReference>
<feature type="compositionally biased region" description="Basic and acidic residues" evidence="4">
    <location>
        <begin position="1321"/>
        <end position="1340"/>
    </location>
</feature>
<keyword evidence="2 3" id="KW-0539">Nucleus</keyword>
<dbReference type="GO" id="GO:0060962">
    <property type="term" value="P:regulation of ribosomal protein gene transcription by RNA polymerase II"/>
    <property type="evidence" value="ECO:0007669"/>
    <property type="project" value="InterPro"/>
</dbReference>
<sequence>MESRSFSPVGLDALPQSNANMDAKDGTRAPDTPLEENKDALEPDNHKTIQLSGPVVEEDISGVPEVKGNNNVPAEKLEEKKERRKEGEKVEEDVASGIEEGVSPVSAPAATSTAADNATTDIANDIANDTADDLAAPDVSPALMTTPPPRQLHSPNMSERLLVSQPQLSTPQQQVESMRRAAEACRPLIFNDIPPPSPIVEPGALHELGDPASPNRRRSSANAGIAGLEELRRDRMDQLIHATGFDGTGENSQELEHEHTIDAFIKLNFDDGNVYYVKNSSVIFGRMEGATSNTFQRIGPDGSTVIGGGNGFGFEHPTTSGAMGMKREKKKRRKKKDGVGSKKSKSTTSGGSSAAPVTSRKGSAFQGQLQLPLFRDPFGFQYGNHNNHFTQEDETPMIYLPPPNPSGEQEVVSAAPPKKNISRKHARLAYNAVRGWFELDIMGKNGAFVNEEFVQVGTKLIINPKEGTKVQIGGVSFVVYVPEHLEGGLEVIEPPAVSGGMGKGKCGKGKGGKGKGGEGKSTKGRMTFPFNDDNGMESDLSDPDADMGVDDSEDSVNGNGDRGENERGEESDQDSGEEDDGGEDDEGDEGDVENSEEVECLGEEGEEDSPSPEPVKIEKRGRGRPRKDQTEARRKELVKEKAAAERTKVKEKERERRKREKLEAGRREKELEKEREKKQSEAQQQKEERRRLKERLQKGKEREKKKLHLPVSVKGGREEAKKERKLYLPPPLSAKSEKPSALTQERKGPGRPPKGIKHEVRTQAPLQPPLQQSPSPTQQPQQENSANSQQDTEMYLSSYRDDLQELAPLAAANLAMSMPIDPALSYDLPQEHAQPAPAVFQQSPKREKGGKPKKEKPPPKRKRSPSPEINEADFSPEALLKPSASYVVLIHEAISSSERGALTLPEIYKAIERKYPYYKLRVTTNGWQSSIRHNLSQHRAFYKVERSGKGWLWGCTEGVSIEKEKKGSAATRSISSASHASGISDGHRNDQTGQMPSVQYCNDAPPQSAPQPPQYLPHTRSQHPQYQQAPPAPSIIPTPRLPPAYYAPIPSAASLRQQQHIPSLQQQPPANVQSGGYGPDVREAIIELQVLIQHHKDAPGPRSPEILKMATEVVHSLMNKGPGDPGAIEAISRLSAIIMQINPPAKAVTRLPVPQQQYQQQHGQIQTGKGKEVAASVVGIDATTLTPTAVAQTARQSNVVGSAPTAAGSNHAPVAAPQANKHSTPISIKDLSPEEKAMLVKRLLLAKKQKEQAAAAAAANSVSSVSPSAAVSTPVLVTSALTQTSLHAPSPAAKPVSAPIPITTASADSTQLPATPTSTKRPREHEPEPQDLEAKRQNTG</sequence>
<feature type="compositionally biased region" description="Basic and acidic residues" evidence="4">
    <location>
        <begin position="615"/>
        <end position="704"/>
    </location>
</feature>
<dbReference type="PROSITE" id="PS00658">
    <property type="entry name" value="FORK_HEAD_2"/>
    <property type="match status" value="1"/>
</dbReference>
<dbReference type="GeneID" id="9183193"/>
<dbReference type="InterPro" id="IPR036388">
    <property type="entry name" value="WH-like_DNA-bd_sf"/>
</dbReference>
<feature type="compositionally biased region" description="Low complexity" evidence="4">
    <location>
        <begin position="968"/>
        <end position="984"/>
    </location>
</feature>
<dbReference type="InterPro" id="IPR008984">
    <property type="entry name" value="SMAD_FHA_dom_sf"/>
</dbReference>
<name>D5GGF2_TUBMM</name>
<feature type="compositionally biased region" description="Low complexity" evidence="4">
    <location>
        <begin position="762"/>
        <end position="782"/>
    </location>
</feature>
<dbReference type="PROSITE" id="PS50039">
    <property type="entry name" value="FORK_HEAD_3"/>
    <property type="match status" value="1"/>
</dbReference>
<feature type="compositionally biased region" description="Basic residues" evidence="4">
    <location>
        <begin position="327"/>
        <end position="336"/>
    </location>
</feature>
<dbReference type="GO" id="GO:0043565">
    <property type="term" value="F:sequence-specific DNA binding"/>
    <property type="evidence" value="ECO:0007669"/>
    <property type="project" value="InterPro"/>
</dbReference>
<dbReference type="PRINTS" id="PR00053">
    <property type="entry name" value="FORKHEAD"/>
</dbReference>
<dbReference type="InterPro" id="IPR045178">
    <property type="entry name" value="Fhl1/FHA1"/>
</dbReference>
<feature type="compositionally biased region" description="Pro residues" evidence="4">
    <location>
        <begin position="1030"/>
        <end position="1042"/>
    </location>
</feature>
<dbReference type="InterPro" id="IPR001766">
    <property type="entry name" value="Fork_head_dom"/>
</dbReference>
<feature type="region of interest" description="Disordered" evidence="4">
    <location>
        <begin position="1201"/>
        <end position="1227"/>
    </location>
</feature>
<dbReference type="InterPro" id="IPR030456">
    <property type="entry name" value="TF_fork_head_CS_2"/>
</dbReference>
<feature type="compositionally biased region" description="Acidic residues" evidence="4">
    <location>
        <begin position="571"/>
        <end position="610"/>
    </location>
</feature>
<dbReference type="KEGG" id="tml:GSTUM_00007352001"/>
<evidence type="ECO:0000259" key="6">
    <source>
        <dbReference type="PROSITE" id="PS50039"/>
    </source>
</evidence>
<evidence type="ECO:0000256" key="2">
    <source>
        <dbReference type="ARBA" id="ARBA00023242"/>
    </source>
</evidence>
<dbReference type="SMART" id="SM00339">
    <property type="entry name" value="FH"/>
    <property type="match status" value="1"/>
</dbReference>
<feature type="compositionally biased region" description="Acidic residues" evidence="4">
    <location>
        <begin position="534"/>
        <end position="554"/>
    </location>
</feature>
<dbReference type="STRING" id="656061.D5GGF2"/>
<feature type="compositionally biased region" description="Polar residues" evidence="4">
    <location>
        <begin position="991"/>
        <end position="1000"/>
    </location>
</feature>
<feature type="domain" description="Fork-head" evidence="6">
    <location>
        <begin position="881"/>
        <end position="953"/>
    </location>
</feature>
<dbReference type="InParanoid" id="D5GGF2"/>
<keyword evidence="1 3" id="KW-0238">DNA-binding</keyword>
<feature type="region of interest" description="Disordered" evidence="4">
    <location>
        <begin position="1"/>
        <end position="114"/>
    </location>
</feature>
<feature type="region of interest" description="Disordered" evidence="4">
    <location>
        <begin position="311"/>
        <end position="363"/>
    </location>
</feature>
<feature type="compositionally biased region" description="Basic and acidic residues" evidence="4">
    <location>
        <begin position="844"/>
        <end position="858"/>
    </location>
</feature>
<evidence type="ECO:0000313" key="8">
    <source>
        <dbReference type="Proteomes" id="UP000006911"/>
    </source>
</evidence>
<feature type="region of interest" description="Disordered" evidence="4">
    <location>
        <begin position="835"/>
        <end position="875"/>
    </location>
</feature>
<gene>
    <name evidence="7" type="ORF">GSTUM_00007352001</name>
</gene>
<feature type="compositionally biased region" description="Low complexity" evidence="4">
    <location>
        <begin position="1043"/>
        <end position="1069"/>
    </location>
</feature>
<organism evidence="7 8">
    <name type="scientific">Tuber melanosporum (strain Mel28)</name>
    <name type="common">Perigord black truffle</name>
    <dbReference type="NCBI Taxonomy" id="656061"/>
    <lineage>
        <taxon>Eukaryota</taxon>
        <taxon>Fungi</taxon>
        <taxon>Dikarya</taxon>
        <taxon>Ascomycota</taxon>
        <taxon>Pezizomycotina</taxon>
        <taxon>Pezizomycetes</taxon>
        <taxon>Pezizales</taxon>
        <taxon>Tuberaceae</taxon>
        <taxon>Tuber</taxon>
    </lineage>
</organism>
<evidence type="ECO:0000256" key="1">
    <source>
        <dbReference type="ARBA" id="ARBA00023125"/>
    </source>
</evidence>
<keyword evidence="8" id="KW-1185">Reference proteome</keyword>
<dbReference type="HOGENOM" id="CLU_258429_0_0_1"/>
<feature type="compositionally biased region" description="Polar residues" evidence="4">
    <location>
        <begin position="1303"/>
        <end position="1319"/>
    </location>
</feature>
<evidence type="ECO:0000313" key="7">
    <source>
        <dbReference type="EMBL" id="CAZ83595.1"/>
    </source>
</evidence>
<dbReference type="Gene3D" id="2.60.200.20">
    <property type="match status" value="1"/>
</dbReference>
<dbReference type="CDD" id="cd00059">
    <property type="entry name" value="FH_FOX"/>
    <property type="match status" value="1"/>
</dbReference>
<feature type="region of interest" description="Disordered" evidence="4">
    <location>
        <begin position="964"/>
        <end position="1078"/>
    </location>
</feature>
<feature type="region of interest" description="Disordered" evidence="4">
    <location>
        <begin position="496"/>
        <end position="800"/>
    </location>
</feature>
<feature type="domain" description="FHA" evidence="5">
    <location>
        <begin position="419"/>
        <end position="454"/>
    </location>
</feature>
<feature type="compositionally biased region" description="Basic and acidic residues" evidence="4">
    <location>
        <begin position="75"/>
        <end position="88"/>
    </location>
</feature>
<feature type="compositionally biased region" description="Basic and acidic residues" evidence="4">
    <location>
        <begin position="35"/>
        <end position="47"/>
    </location>
</feature>
<dbReference type="InterPro" id="IPR036390">
    <property type="entry name" value="WH_DNA-bd_sf"/>
</dbReference>
<feature type="compositionally biased region" description="Low complexity" evidence="4">
    <location>
        <begin position="1288"/>
        <end position="1302"/>
    </location>
</feature>
<dbReference type="PANTHER" id="PTHR21712">
    <property type="entry name" value="PRE-RRNA-PROCESSING PROTEIN FHL1"/>
    <property type="match status" value="1"/>
</dbReference>
<evidence type="ECO:0000256" key="4">
    <source>
        <dbReference type="SAM" id="MobiDB-lite"/>
    </source>
</evidence>
<dbReference type="GO" id="GO:0005634">
    <property type="term" value="C:nucleus"/>
    <property type="evidence" value="ECO:0007669"/>
    <property type="project" value="UniProtKB-SubCell"/>
</dbReference>
<dbReference type="OMA" id="HEHTIDA"/>
<proteinExistence type="predicted"/>
<feature type="compositionally biased region" description="Polar residues" evidence="4">
    <location>
        <begin position="783"/>
        <end position="792"/>
    </location>
</feature>
<feature type="region of interest" description="Disordered" evidence="4">
    <location>
        <begin position="1286"/>
        <end position="1340"/>
    </location>
</feature>
<feature type="compositionally biased region" description="Basic and acidic residues" evidence="4">
    <location>
        <begin position="715"/>
        <end position="726"/>
    </location>
</feature>